<reference evidence="6" key="1">
    <citation type="submission" date="2021-03" db="EMBL/GenBank/DDBJ databases">
        <title>Acanthopleuribacteraceae sp. M133.</title>
        <authorList>
            <person name="Wang G."/>
        </authorList>
    </citation>
    <scope>NUCLEOTIDE SEQUENCE</scope>
    <source>
        <strain evidence="6">M133</strain>
    </source>
</reference>
<evidence type="ECO:0000313" key="7">
    <source>
        <dbReference type="Proteomes" id="UP000663929"/>
    </source>
</evidence>
<keyword evidence="7" id="KW-1185">Reference proteome</keyword>
<evidence type="ECO:0000256" key="1">
    <source>
        <dbReference type="ARBA" id="ARBA00023015"/>
    </source>
</evidence>
<dbReference type="KEGG" id="scor:J3U87_24050"/>
<keyword evidence="1" id="KW-0805">Transcription regulation</keyword>
<keyword evidence="3" id="KW-0804">Transcription</keyword>
<dbReference type="FunFam" id="1.10.10.60:FF:000141">
    <property type="entry name" value="TetR family transcriptional regulator"/>
    <property type="match status" value="1"/>
</dbReference>
<dbReference type="Gene3D" id="1.10.357.10">
    <property type="entry name" value="Tetracycline Repressor, domain 2"/>
    <property type="match status" value="1"/>
</dbReference>
<accession>A0A8A4TFD9</accession>
<sequence>MINGFSCIIEWLRTKHPVLESVIVMQKTGEKETVKTKSGAGRPKDLAKKQAIMDAAGQLFVRYGLNGTTMDHIAKEAGVSKLTVYNHFGTKANLFTEAIVGKCESHMSPSLFEQMDGENLEEDLFQMGNAFMDIVYSEEAMGIYRIVVQESQHDKKIAQLYHDSALTSVATYLIEYLGKLEKKKNIKFEDKARTAGIFISFFKGRRYLMTLLGLQPRPSREEQDRMCRNSLKLFMKLFDLNE</sequence>
<dbReference type="SUPFAM" id="SSF46689">
    <property type="entry name" value="Homeodomain-like"/>
    <property type="match status" value="1"/>
</dbReference>
<dbReference type="InterPro" id="IPR009057">
    <property type="entry name" value="Homeodomain-like_sf"/>
</dbReference>
<evidence type="ECO:0000256" key="2">
    <source>
        <dbReference type="ARBA" id="ARBA00023125"/>
    </source>
</evidence>
<dbReference type="Pfam" id="PF00440">
    <property type="entry name" value="TetR_N"/>
    <property type="match status" value="1"/>
</dbReference>
<protein>
    <submittedName>
        <fullName evidence="6">TetR/AcrR family transcriptional regulator</fullName>
    </submittedName>
</protein>
<dbReference type="InterPro" id="IPR050109">
    <property type="entry name" value="HTH-type_TetR-like_transc_reg"/>
</dbReference>
<dbReference type="Gene3D" id="1.10.10.60">
    <property type="entry name" value="Homeodomain-like"/>
    <property type="match status" value="1"/>
</dbReference>
<proteinExistence type="predicted"/>
<evidence type="ECO:0000259" key="5">
    <source>
        <dbReference type="PROSITE" id="PS50977"/>
    </source>
</evidence>
<dbReference type="PANTHER" id="PTHR30055">
    <property type="entry name" value="HTH-TYPE TRANSCRIPTIONAL REGULATOR RUTR"/>
    <property type="match status" value="1"/>
</dbReference>
<evidence type="ECO:0000256" key="3">
    <source>
        <dbReference type="ARBA" id="ARBA00023163"/>
    </source>
</evidence>
<dbReference type="Proteomes" id="UP000663929">
    <property type="component" value="Chromosome"/>
</dbReference>
<dbReference type="PRINTS" id="PR00455">
    <property type="entry name" value="HTHTETR"/>
</dbReference>
<dbReference type="RefSeq" id="WP_237378317.1">
    <property type="nucleotide sequence ID" value="NZ_CP071793.1"/>
</dbReference>
<dbReference type="GO" id="GO:0000976">
    <property type="term" value="F:transcription cis-regulatory region binding"/>
    <property type="evidence" value="ECO:0007669"/>
    <property type="project" value="TreeGrafter"/>
</dbReference>
<dbReference type="InterPro" id="IPR039536">
    <property type="entry name" value="TetR_C_Proteobacteria"/>
</dbReference>
<dbReference type="InterPro" id="IPR001647">
    <property type="entry name" value="HTH_TetR"/>
</dbReference>
<gene>
    <name evidence="6" type="ORF">J3U87_24050</name>
</gene>
<dbReference type="PANTHER" id="PTHR30055:SF146">
    <property type="entry name" value="HTH-TYPE TRANSCRIPTIONAL DUAL REGULATOR CECR"/>
    <property type="match status" value="1"/>
</dbReference>
<keyword evidence="2 4" id="KW-0238">DNA-binding</keyword>
<dbReference type="Pfam" id="PF14246">
    <property type="entry name" value="TetR_C_7"/>
    <property type="match status" value="1"/>
</dbReference>
<dbReference type="AlphaFoldDB" id="A0A8A4TFD9"/>
<evidence type="ECO:0000256" key="4">
    <source>
        <dbReference type="PROSITE-ProRule" id="PRU00335"/>
    </source>
</evidence>
<feature type="domain" description="HTH tetR-type" evidence="5">
    <location>
        <begin position="46"/>
        <end position="106"/>
    </location>
</feature>
<name>A0A8A4TFD9_SULCO</name>
<dbReference type="EMBL" id="CP071793">
    <property type="protein sequence ID" value="QTD48666.1"/>
    <property type="molecule type" value="Genomic_DNA"/>
</dbReference>
<organism evidence="6 7">
    <name type="scientific">Sulfidibacter corallicola</name>
    <dbReference type="NCBI Taxonomy" id="2818388"/>
    <lineage>
        <taxon>Bacteria</taxon>
        <taxon>Pseudomonadati</taxon>
        <taxon>Acidobacteriota</taxon>
        <taxon>Holophagae</taxon>
        <taxon>Acanthopleuribacterales</taxon>
        <taxon>Acanthopleuribacteraceae</taxon>
        <taxon>Sulfidibacter</taxon>
    </lineage>
</organism>
<evidence type="ECO:0000313" key="6">
    <source>
        <dbReference type="EMBL" id="QTD48666.1"/>
    </source>
</evidence>
<feature type="DNA-binding region" description="H-T-H motif" evidence="4">
    <location>
        <begin position="69"/>
        <end position="88"/>
    </location>
</feature>
<dbReference type="PROSITE" id="PS50977">
    <property type="entry name" value="HTH_TETR_2"/>
    <property type="match status" value="1"/>
</dbReference>
<dbReference type="GO" id="GO:0003700">
    <property type="term" value="F:DNA-binding transcription factor activity"/>
    <property type="evidence" value="ECO:0007669"/>
    <property type="project" value="TreeGrafter"/>
</dbReference>